<name>A0ABC9TVW8_CLOSY</name>
<proteinExistence type="predicted"/>
<evidence type="ECO:0000313" key="1">
    <source>
        <dbReference type="EMBL" id="ERI75815.1"/>
    </source>
</evidence>
<reference evidence="1 2" key="1">
    <citation type="submission" date="2013-07" db="EMBL/GenBank/DDBJ databases">
        <authorList>
            <person name="Weinstock G."/>
            <person name="Sodergren E."/>
            <person name="Wylie T."/>
            <person name="Fulton L."/>
            <person name="Fulton R."/>
            <person name="Fronick C."/>
            <person name="O'Laughlin M."/>
            <person name="Godfrey J."/>
            <person name="Miner T."/>
            <person name="Herter B."/>
            <person name="Appelbaum E."/>
            <person name="Cordes M."/>
            <person name="Lek S."/>
            <person name="Wollam A."/>
            <person name="Pepin K.H."/>
            <person name="Palsikar V.B."/>
            <person name="Mitreva M."/>
            <person name="Wilson R.K."/>
        </authorList>
    </citation>
    <scope>NUCLEOTIDE SEQUENCE [LARGE SCALE GENOMIC DNA]</scope>
    <source>
        <strain evidence="1 2">ATCC 14940</strain>
    </source>
</reference>
<dbReference type="EMBL" id="AWSU01000233">
    <property type="protein sequence ID" value="ERI75815.1"/>
    <property type="molecule type" value="Genomic_DNA"/>
</dbReference>
<comment type="caution">
    <text evidence="1">The sequence shown here is derived from an EMBL/GenBank/DDBJ whole genome shotgun (WGS) entry which is preliminary data.</text>
</comment>
<protein>
    <submittedName>
        <fullName evidence="1">Uncharacterized protein</fullName>
    </submittedName>
</protein>
<organism evidence="1 2">
    <name type="scientific">[Clostridium] symbiosum ATCC 14940</name>
    <dbReference type="NCBI Taxonomy" id="411472"/>
    <lineage>
        <taxon>Bacteria</taxon>
        <taxon>Bacillati</taxon>
        <taxon>Bacillota</taxon>
        <taxon>Clostridia</taxon>
        <taxon>Lachnospirales</taxon>
        <taxon>Lachnospiraceae</taxon>
        <taxon>Otoolea</taxon>
    </lineage>
</organism>
<gene>
    <name evidence="1" type="ORF">CLOSYM_03015</name>
</gene>
<evidence type="ECO:0000313" key="2">
    <source>
        <dbReference type="Proteomes" id="UP000016491"/>
    </source>
</evidence>
<dbReference type="AlphaFoldDB" id="A0ABC9TVW8"/>
<sequence length="41" mass="4549">MTITCMLRAQVTAISQKGEPKSMVPPFHIRLSAPFPLLHSL</sequence>
<accession>A0ABC9TVW8</accession>
<dbReference type="Proteomes" id="UP000016491">
    <property type="component" value="Unassembled WGS sequence"/>
</dbReference>